<dbReference type="AlphaFoldDB" id="A0A5C6ZUM8"/>
<dbReference type="OrthoDB" id="1164799at2"/>
<dbReference type="PROSITE" id="PS51257">
    <property type="entry name" value="PROKAR_LIPOPROTEIN"/>
    <property type="match status" value="1"/>
</dbReference>
<evidence type="ECO:0000313" key="3">
    <source>
        <dbReference type="Proteomes" id="UP000321367"/>
    </source>
</evidence>
<feature type="signal peptide" evidence="1">
    <location>
        <begin position="1"/>
        <end position="21"/>
    </location>
</feature>
<sequence>MKLLLLLFSLLLFTSCIPLRIAPNIKEEKLIVAKKFKRSLPRKHSYVFEDPKDADEFYNFINTKYVLNHENVEYNVPILINGYEYFLSFHEVEIQTKTINLVPIMIDAGLESKGISPLLEEHQFSRTGNWYIVLTVSDSKLNDCLDPEYGDREVVINYLKKERLEYLATTNYFDALFRK</sequence>
<keyword evidence="1" id="KW-0732">Signal</keyword>
<dbReference type="EMBL" id="VORY01000015">
    <property type="protein sequence ID" value="TXD92938.1"/>
    <property type="molecule type" value="Genomic_DNA"/>
</dbReference>
<keyword evidence="3" id="KW-1185">Reference proteome</keyword>
<name>A0A5C6ZUM8_9FLAO</name>
<accession>A0A5C6ZUM8</accession>
<organism evidence="2 3">
    <name type="scientific">Gillisia hiemivivida</name>
    <dbReference type="NCBI Taxonomy" id="291190"/>
    <lineage>
        <taxon>Bacteria</taxon>
        <taxon>Pseudomonadati</taxon>
        <taxon>Bacteroidota</taxon>
        <taxon>Flavobacteriia</taxon>
        <taxon>Flavobacteriales</taxon>
        <taxon>Flavobacteriaceae</taxon>
        <taxon>Gillisia</taxon>
    </lineage>
</organism>
<comment type="caution">
    <text evidence="2">The sequence shown here is derived from an EMBL/GenBank/DDBJ whole genome shotgun (WGS) entry which is preliminary data.</text>
</comment>
<evidence type="ECO:0000256" key="1">
    <source>
        <dbReference type="SAM" id="SignalP"/>
    </source>
</evidence>
<evidence type="ECO:0008006" key="4">
    <source>
        <dbReference type="Google" id="ProtNLM"/>
    </source>
</evidence>
<dbReference type="Proteomes" id="UP000321367">
    <property type="component" value="Unassembled WGS sequence"/>
</dbReference>
<proteinExistence type="predicted"/>
<evidence type="ECO:0000313" key="2">
    <source>
        <dbReference type="EMBL" id="TXD92938.1"/>
    </source>
</evidence>
<feature type="chain" id="PRO_5022881781" description="Lipoprotein" evidence="1">
    <location>
        <begin position="22"/>
        <end position="179"/>
    </location>
</feature>
<gene>
    <name evidence="2" type="ORF">ES724_11855</name>
</gene>
<dbReference type="RefSeq" id="WP_146933198.1">
    <property type="nucleotide sequence ID" value="NZ_CBCSHZ010000020.1"/>
</dbReference>
<reference evidence="2 3" key="1">
    <citation type="submission" date="2019-08" db="EMBL/GenBank/DDBJ databases">
        <title>Genome sequence of Gillisia hiemivivida IC154 (type strain).</title>
        <authorList>
            <person name="Bowman J.P."/>
        </authorList>
    </citation>
    <scope>NUCLEOTIDE SEQUENCE [LARGE SCALE GENOMIC DNA]</scope>
    <source>
        <strain evidence="2 3">IC154</strain>
    </source>
</reference>
<protein>
    <recommendedName>
        <fullName evidence="4">Lipoprotein</fullName>
    </recommendedName>
</protein>